<name>A0A2H1WPC0_SPOFR</name>
<evidence type="ECO:0000313" key="1">
    <source>
        <dbReference type="EMBL" id="SOQ54913.1"/>
    </source>
</evidence>
<organism evidence="1">
    <name type="scientific">Spodoptera frugiperda</name>
    <name type="common">Fall armyworm</name>
    <dbReference type="NCBI Taxonomy" id="7108"/>
    <lineage>
        <taxon>Eukaryota</taxon>
        <taxon>Metazoa</taxon>
        <taxon>Ecdysozoa</taxon>
        <taxon>Arthropoda</taxon>
        <taxon>Hexapoda</taxon>
        <taxon>Insecta</taxon>
        <taxon>Pterygota</taxon>
        <taxon>Neoptera</taxon>
        <taxon>Endopterygota</taxon>
        <taxon>Lepidoptera</taxon>
        <taxon>Glossata</taxon>
        <taxon>Ditrysia</taxon>
        <taxon>Noctuoidea</taxon>
        <taxon>Noctuidae</taxon>
        <taxon>Amphipyrinae</taxon>
        <taxon>Spodoptera</taxon>
    </lineage>
</organism>
<accession>A0A2H1WPC0</accession>
<reference evidence="1" key="1">
    <citation type="submission" date="2016-07" db="EMBL/GenBank/DDBJ databases">
        <authorList>
            <person name="Bretaudeau A."/>
        </authorList>
    </citation>
    <scope>NUCLEOTIDE SEQUENCE</scope>
    <source>
        <strain evidence="1">Rice</strain>
        <tissue evidence="1">Whole body</tissue>
    </source>
</reference>
<sequence>MRNNLDEELKEINIKKNIRSRTVLTKSDMDLLWPTGKAISEAKLTDIRSILHLIPHDAKTFYKTLKGETIEDDIDGFTGPLDFEVEGDNSD</sequence>
<proteinExistence type="predicted"/>
<dbReference type="EMBL" id="ODYU01010070">
    <property type="protein sequence ID" value="SOQ54913.1"/>
    <property type="molecule type" value="Genomic_DNA"/>
</dbReference>
<gene>
    <name evidence="1" type="ORF">SFRICE_027514</name>
</gene>
<protein>
    <submittedName>
        <fullName evidence="1">SFRICE_027514</fullName>
    </submittedName>
</protein>
<dbReference type="AlphaFoldDB" id="A0A2H1WPC0"/>